<accession>A0A8I0DRF8</accession>
<keyword evidence="2" id="KW-1185">Reference proteome</keyword>
<evidence type="ECO:0000313" key="2">
    <source>
        <dbReference type="Proteomes" id="UP000652847"/>
    </source>
</evidence>
<evidence type="ECO:0000313" key="1">
    <source>
        <dbReference type="EMBL" id="MBC5651516.1"/>
    </source>
</evidence>
<dbReference type="RefSeq" id="WP_173765285.1">
    <property type="nucleotide sequence ID" value="NZ_JACOOT010000023.1"/>
</dbReference>
<dbReference type="Proteomes" id="UP000652847">
    <property type="component" value="Unassembled WGS sequence"/>
</dbReference>
<sequence>MVYGIPLFGYQRNHAAIQERNIFMWEKDIQLEELNTENSASYEEICE</sequence>
<proteinExistence type="predicted"/>
<name>A0A8I0DRF8_9FIRM</name>
<organism evidence="1 2">
    <name type="scientific">Blautia segnis</name>
    <dbReference type="NCBI Taxonomy" id="2763030"/>
    <lineage>
        <taxon>Bacteria</taxon>
        <taxon>Bacillati</taxon>
        <taxon>Bacillota</taxon>
        <taxon>Clostridia</taxon>
        <taxon>Lachnospirales</taxon>
        <taxon>Lachnospiraceae</taxon>
        <taxon>Blautia</taxon>
    </lineage>
</organism>
<protein>
    <submittedName>
        <fullName evidence="1">Uncharacterized protein</fullName>
    </submittedName>
</protein>
<dbReference type="AlphaFoldDB" id="A0A8I0DRF8"/>
<dbReference type="EMBL" id="JACOOT010000023">
    <property type="protein sequence ID" value="MBC5651516.1"/>
    <property type="molecule type" value="Genomic_DNA"/>
</dbReference>
<comment type="caution">
    <text evidence="1">The sequence shown here is derived from an EMBL/GenBank/DDBJ whole genome shotgun (WGS) entry which is preliminary data.</text>
</comment>
<reference evidence="1 2" key="1">
    <citation type="submission" date="2020-08" db="EMBL/GenBank/DDBJ databases">
        <title>Genome public.</title>
        <authorList>
            <person name="Liu C."/>
            <person name="Sun Q."/>
        </authorList>
    </citation>
    <scope>NUCLEOTIDE SEQUENCE [LARGE SCALE GENOMIC DNA]</scope>
    <source>
        <strain evidence="1 2">BX17</strain>
    </source>
</reference>
<gene>
    <name evidence="1" type="ORF">H8S54_10400</name>
</gene>